<feature type="domain" description="GGDEF" evidence="3">
    <location>
        <begin position="310"/>
        <end position="447"/>
    </location>
</feature>
<comment type="caution">
    <text evidence="4">The sequence shown here is derived from an EMBL/GenBank/DDBJ whole genome shotgun (WGS) entry which is preliminary data.</text>
</comment>
<dbReference type="GO" id="GO:0000160">
    <property type="term" value="P:phosphorelay signal transduction system"/>
    <property type="evidence" value="ECO:0007669"/>
    <property type="project" value="InterPro"/>
</dbReference>
<dbReference type="Gene3D" id="3.30.450.20">
    <property type="entry name" value="PAS domain"/>
    <property type="match status" value="1"/>
</dbReference>
<evidence type="ECO:0000259" key="2">
    <source>
        <dbReference type="PROSITE" id="PS50110"/>
    </source>
</evidence>
<dbReference type="SUPFAM" id="SSF55073">
    <property type="entry name" value="Nucleotide cyclase"/>
    <property type="match status" value="1"/>
</dbReference>
<reference evidence="4 5" key="1">
    <citation type="submission" date="2019-11" db="EMBL/GenBank/DDBJ databases">
        <title>Isolation of a new High Light Tolerant Cyanobacteria.</title>
        <authorList>
            <person name="Dobson Z."/>
            <person name="Vaughn N."/>
            <person name="Vaughn M."/>
            <person name="Fromme P."/>
            <person name="Mazor Y."/>
        </authorList>
    </citation>
    <scope>NUCLEOTIDE SEQUENCE [LARGE SCALE GENOMIC DNA]</scope>
    <source>
        <strain evidence="4 5">0216</strain>
    </source>
</reference>
<evidence type="ECO:0000313" key="4">
    <source>
        <dbReference type="EMBL" id="MTF37773.1"/>
    </source>
</evidence>
<organism evidence="4 5">
    <name type="scientific">Cyanobacterium aponinum 0216</name>
    <dbReference type="NCBI Taxonomy" id="2676140"/>
    <lineage>
        <taxon>Bacteria</taxon>
        <taxon>Bacillati</taxon>
        <taxon>Cyanobacteriota</taxon>
        <taxon>Cyanophyceae</taxon>
        <taxon>Oscillatoriophycideae</taxon>
        <taxon>Chroococcales</taxon>
        <taxon>Geminocystaceae</taxon>
        <taxon>Cyanobacterium</taxon>
    </lineage>
</organism>
<dbReference type="SMART" id="SM00448">
    <property type="entry name" value="REC"/>
    <property type="match status" value="1"/>
</dbReference>
<dbReference type="SUPFAM" id="SSF55785">
    <property type="entry name" value="PYP-like sensor domain (PAS domain)"/>
    <property type="match status" value="1"/>
</dbReference>
<dbReference type="GO" id="GO:0043709">
    <property type="term" value="P:cell adhesion involved in single-species biofilm formation"/>
    <property type="evidence" value="ECO:0007669"/>
    <property type="project" value="TreeGrafter"/>
</dbReference>
<dbReference type="InterPro" id="IPR011006">
    <property type="entry name" value="CheY-like_superfamily"/>
</dbReference>
<sequence length="450" mass="51138">MFEKETYDLLIVDDIAENIKVLANILTHSNYNVRKALSGKVALRSIKSSPPDLILLDIKMPEMDGYQVCQILKEDPETKSIPIIFISALNEVFDKVKAFQMGAVDYITKPFQIEEVIARISNQLTIQKQKKLLQQEIEKRKETEEILYQSRALLASILNTSLDGIVALQAVRKPFSTHIDDFRCLVVNPVFAKIINRHRDDLVGKLVGKKIMSKIDPNLFSKLVDVVDNGGVLAEDICFKHNNQSRWYHYIATKLGDGFSVTIRDITRRKKMELQLESLAKIDALTAIANRRQFDEIIAHEWQRHQRQQQPLTLIIADVDNFKAYNDNYGHPQGDECLYQIAQGISRTVKRAGELVARYGGEEFAIILPNTSPQKAINLAKLIQKNIRELQIIHEYSPTNEVITLSLGIVTMIPSLNSGYERMINIADKALYQAKNSGKNKIVIAKPELM</sequence>
<keyword evidence="1" id="KW-0597">Phosphoprotein</keyword>
<evidence type="ECO:0000313" key="5">
    <source>
        <dbReference type="Proteomes" id="UP000437131"/>
    </source>
</evidence>
<name>A0A844GQE3_9CHRO</name>
<dbReference type="Proteomes" id="UP000437131">
    <property type="component" value="Unassembled WGS sequence"/>
</dbReference>
<dbReference type="Gene3D" id="3.30.70.270">
    <property type="match status" value="1"/>
</dbReference>
<dbReference type="InterPro" id="IPR043128">
    <property type="entry name" value="Rev_trsase/Diguanyl_cyclase"/>
</dbReference>
<dbReference type="PANTHER" id="PTHR45138:SF9">
    <property type="entry name" value="DIGUANYLATE CYCLASE DGCM-RELATED"/>
    <property type="match status" value="1"/>
</dbReference>
<evidence type="ECO:0000259" key="3">
    <source>
        <dbReference type="PROSITE" id="PS50887"/>
    </source>
</evidence>
<dbReference type="PROSITE" id="PS50887">
    <property type="entry name" value="GGDEF"/>
    <property type="match status" value="1"/>
</dbReference>
<dbReference type="Gene3D" id="3.40.50.2300">
    <property type="match status" value="1"/>
</dbReference>
<dbReference type="NCBIfam" id="TIGR00254">
    <property type="entry name" value="GGDEF"/>
    <property type="match status" value="1"/>
</dbReference>
<dbReference type="SUPFAM" id="SSF52172">
    <property type="entry name" value="CheY-like"/>
    <property type="match status" value="1"/>
</dbReference>
<protein>
    <submittedName>
        <fullName evidence="4">Diguanylate cyclase</fullName>
    </submittedName>
</protein>
<dbReference type="GO" id="GO:0005886">
    <property type="term" value="C:plasma membrane"/>
    <property type="evidence" value="ECO:0007669"/>
    <property type="project" value="TreeGrafter"/>
</dbReference>
<dbReference type="EMBL" id="WMIA01000002">
    <property type="protein sequence ID" value="MTF37773.1"/>
    <property type="molecule type" value="Genomic_DNA"/>
</dbReference>
<dbReference type="Pfam" id="PF00990">
    <property type="entry name" value="GGDEF"/>
    <property type="match status" value="1"/>
</dbReference>
<proteinExistence type="predicted"/>
<dbReference type="GO" id="GO:0052621">
    <property type="term" value="F:diguanylate cyclase activity"/>
    <property type="evidence" value="ECO:0007669"/>
    <property type="project" value="TreeGrafter"/>
</dbReference>
<dbReference type="PANTHER" id="PTHR45138">
    <property type="entry name" value="REGULATORY COMPONENTS OF SENSORY TRANSDUCTION SYSTEM"/>
    <property type="match status" value="1"/>
</dbReference>
<dbReference type="PROSITE" id="PS50110">
    <property type="entry name" value="RESPONSE_REGULATORY"/>
    <property type="match status" value="1"/>
</dbReference>
<gene>
    <name evidence="4" type="ORF">GGC33_02365</name>
</gene>
<dbReference type="CDD" id="cd01949">
    <property type="entry name" value="GGDEF"/>
    <property type="match status" value="1"/>
</dbReference>
<dbReference type="RefSeq" id="WP_155082635.1">
    <property type="nucleotide sequence ID" value="NZ_WMIA01000002.1"/>
</dbReference>
<dbReference type="InterPro" id="IPR029787">
    <property type="entry name" value="Nucleotide_cyclase"/>
</dbReference>
<accession>A0A844GQE3</accession>
<dbReference type="InterPro" id="IPR050469">
    <property type="entry name" value="Diguanylate_Cyclase"/>
</dbReference>
<feature type="domain" description="Response regulatory" evidence="2">
    <location>
        <begin position="8"/>
        <end position="124"/>
    </location>
</feature>
<dbReference type="InterPro" id="IPR000160">
    <property type="entry name" value="GGDEF_dom"/>
</dbReference>
<feature type="modified residue" description="4-aspartylphosphate" evidence="1">
    <location>
        <position position="57"/>
    </location>
</feature>
<dbReference type="FunFam" id="3.30.70.270:FF:000001">
    <property type="entry name" value="Diguanylate cyclase domain protein"/>
    <property type="match status" value="1"/>
</dbReference>
<dbReference type="AlphaFoldDB" id="A0A844GQE3"/>
<dbReference type="GO" id="GO:1902201">
    <property type="term" value="P:negative regulation of bacterial-type flagellum-dependent cell motility"/>
    <property type="evidence" value="ECO:0007669"/>
    <property type="project" value="TreeGrafter"/>
</dbReference>
<dbReference type="Pfam" id="PF00072">
    <property type="entry name" value="Response_reg"/>
    <property type="match status" value="1"/>
</dbReference>
<dbReference type="SMART" id="SM00267">
    <property type="entry name" value="GGDEF"/>
    <property type="match status" value="1"/>
</dbReference>
<dbReference type="CDD" id="cd19920">
    <property type="entry name" value="REC_PA4781-like"/>
    <property type="match status" value="1"/>
</dbReference>
<dbReference type="InterPro" id="IPR001789">
    <property type="entry name" value="Sig_transdc_resp-reg_receiver"/>
</dbReference>
<dbReference type="InterPro" id="IPR035965">
    <property type="entry name" value="PAS-like_dom_sf"/>
</dbReference>
<evidence type="ECO:0000256" key="1">
    <source>
        <dbReference type="PROSITE-ProRule" id="PRU00169"/>
    </source>
</evidence>